<dbReference type="InterPro" id="IPR052019">
    <property type="entry name" value="F420H2_bilvrd_red/Heme_oxyg"/>
</dbReference>
<evidence type="ECO:0000256" key="1">
    <source>
        <dbReference type="ARBA" id="ARBA00023002"/>
    </source>
</evidence>
<protein>
    <submittedName>
        <fullName evidence="3">Pyridoxamine 5'-phosphate oxidase</fullName>
    </submittedName>
</protein>
<dbReference type="Proteomes" id="UP000321805">
    <property type="component" value="Chromosome"/>
</dbReference>
<dbReference type="SUPFAM" id="SSF50475">
    <property type="entry name" value="FMN-binding split barrel"/>
    <property type="match status" value="1"/>
</dbReference>
<dbReference type="Gene3D" id="2.30.110.10">
    <property type="entry name" value="Electron Transport, Fmn-binding Protein, Chain A"/>
    <property type="match status" value="1"/>
</dbReference>
<dbReference type="GO" id="GO:0016627">
    <property type="term" value="F:oxidoreductase activity, acting on the CH-CH group of donors"/>
    <property type="evidence" value="ECO:0007669"/>
    <property type="project" value="TreeGrafter"/>
</dbReference>
<sequence>METATLPNMDSEMTGITWEQVQERLRGARTYWLATTRADGRPHAMPLWGVWLDGGLWFGTGLESVKGRNLLRDPRAVVHTESGDDVVILEGTAVRAEDDAAYTAYAAKYDMEASAAAFAALPQVGALFRFTPEIAHTWLEVSFETSRATFRLA</sequence>
<dbReference type="KEGG" id="bsol:FSW04_14245"/>
<organism evidence="3 4">
    <name type="scientific">Baekduia soli</name>
    <dbReference type="NCBI Taxonomy" id="496014"/>
    <lineage>
        <taxon>Bacteria</taxon>
        <taxon>Bacillati</taxon>
        <taxon>Actinomycetota</taxon>
        <taxon>Thermoleophilia</taxon>
        <taxon>Solirubrobacterales</taxon>
        <taxon>Baekduiaceae</taxon>
        <taxon>Baekduia</taxon>
    </lineage>
</organism>
<name>A0A5B8U6Z3_9ACTN</name>
<dbReference type="OrthoDB" id="157302at2"/>
<proteinExistence type="predicted"/>
<dbReference type="GO" id="GO:0005829">
    <property type="term" value="C:cytosol"/>
    <property type="evidence" value="ECO:0007669"/>
    <property type="project" value="TreeGrafter"/>
</dbReference>
<keyword evidence="4" id="KW-1185">Reference proteome</keyword>
<evidence type="ECO:0000313" key="4">
    <source>
        <dbReference type="Proteomes" id="UP000321805"/>
    </source>
</evidence>
<evidence type="ECO:0000259" key="2">
    <source>
        <dbReference type="Pfam" id="PF01243"/>
    </source>
</evidence>
<reference evidence="3 4" key="1">
    <citation type="journal article" date="2018" name="J. Microbiol.">
        <title>Baekduia soli gen. nov., sp. nov., a novel bacterium isolated from the soil of Baekdu Mountain and proposal of a novel family name, Baekduiaceae fam. nov.</title>
        <authorList>
            <person name="An D.S."/>
            <person name="Siddiqi M.Z."/>
            <person name="Kim K.H."/>
            <person name="Yu H.S."/>
            <person name="Im W.T."/>
        </authorList>
    </citation>
    <scope>NUCLEOTIDE SEQUENCE [LARGE SCALE GENOMIC DNA]</scope>
    <source>
        <strain evidence="3 4">BR7-21</strain>
    </source>
</reference>
<dbReference type="Pfam" id="PF01243">
    <property type="entry name" value="PNPOx_N"/>
    <property type="match status" value="1"/>
</dbReference>
<dbReference type="PANTHER" id="PTHR35176">
    <property type="entry name" value="HEME OXYGENASE HI_0854-RELATED"/>
    <property type="match status" value="1"/>
</dbReference>
<dbReference type="EMBL" id="CP042430">
    <property type="protein sequence ID" value="QEC48618.1"/>
    <property type="molecule type" value="Genomic_DNA"/>
</dbReference>
<feature type="domain" description="Pyridoxamine 5'-phosphate oxidase N-terminal" evidence="2">
    <location>
        <begin position="18"/>
        <end position="133"/>
    </location>
</feature>
<dbReference type="InterPro" id="IPR012349">
    <property type="entry name" value="Split_barrel_FMN-bd"/>
</dbReference>
<gene>
    <name evidence="3" type="ORF">FSW04_14245</name>
</gene>
<dbReference type="InterPro" id="IPR011576">
    <property type="entry name" value="Pyridox_Oxase_N"/>
</dbReference>
<accession>A0A5B8U6Z3</accession>
<evidence type="ECO:0000313" key="3">
    <source>
        <dbReference type="EMBL" id="QEC48618.1"/>
    </source>
</evidence>
<dbReference type="PANTHER" id="PTHR35176:SF4">
    <property type="entry name" value="PYRIDOXAMINE 5'-PHOSPHATE OXIDASE-RELATED FMN-BINDING"/>
    <property type="match status" value="1"/>
</dbReference>
<dbReference type="GO" id="GO:0070967">
    <property type="term" value="F:coenzyme F420 binding"/>
    <property type="evidence" value="ECO:0007669"/>
    <property type="project" value="TreeGrafter"/>
</dbReference>
<dbReference type="AlphaFoldDB" id="A0A5B8U6Z3"/>
<keyword evidence="1" id="KW-0560">Oxidoreductase</keyword>